<dbReference type="InterPro" id="IPR042095">
    <property type="entry name" value="SUMF_sf"/>
</dbReference>
<dbReference type="EMBL" id="CP118246">
    <property type="protein sequence ID" value="WDR03135.1"/>
    <property type="molecule type" value="Genomic_DNA"/>
</dbReference>
<dbReference type="RefSeq" id="WP_282219537.1">
    <property type="nucleotide sequence ID" value="NZ_CP118246.1"/>
</dbReference>
<dbReference type="InterPro" id="IPR016187">
    <property type="entry name" value="CTDL_fold"/>
</dbReference>
<dbReference type="InterPro" id="IPR005532">
    <property type="entry name" value="SUMF_dom"/>
</dbReference>
<name>A0ABY7YQG4_9HYPH</name>
<dbReference type="Pfam" id="PF03781">
    <property type="entry name" value="FGE-sulfatase"/>
    <property type="match status" value="1"/>
</dbReference>
<feature type="domain" description="Sulfatase-modifying factor enzyme-like" evidence="2">
    <location>
        <begin position="47"/>
        <end position="281"/>
    </location>
</feature>
<evidence type="ECO:0000256" key="1">
    <source>
        <dbReference type="SAM" id="Phobius"/>
    </source>
</evidence>
<organism evidence="3 4">
    <name type="scientific">Devosia algicola</name>
    <dbReference type="NCBI Taxonomy" id="3026418"/>
    <lineage>
        <taxon>Bacteria</taxon>
        <taxon>Pseudomonadati</taxon>
        <taxon>Pseudomonadota</taxon>
        <taxon>Alphaproteobacteria</taxon>
        <taxon>Hyphomicrobiales</taxon>
        <taxon>Devosiaceae</taxon>
        <taxon>Devosia</taxon>
    </lineage>
</organism>
<proteinExistence type="predicted"/>
<keyword evidence="4" id="KW-1185">Reference proteome</keyword>
<dbReference type="Proteomes" id="UP001220530">
    <property type="component" value="Chromosome"/>
</dbReference>
<keyword evidence="1" id="KW-0812">Transmembrane</keyword>
<sequence>MISVPKMVSVITQSVALPAVILMAGLVAIGWQLDLPRFVRSPTLTPPESVTIAPADFSYHAYGQYFRDGVPIDPPVIADRLAVPLTIMKYQVSRSDYQRCVADNACSAAEPRTIGQGNVPVTGVNYDDAMHYADWLSAQTGEQWTLPDDRQWAFAAGANFSQDSLDLDEDGANPALRWLANYEKEAARSSTLDRVPKQLGTIGPNQHGLADIAGNVWEWTQSCYRTVHLDNFGRQVSATDSCTIRMVAGEHRAPISYFVRDARGGGCSVGIPPANLGFRLVQQPVWYEPLTDLLDWFARPI</sequence>
<protein>
    <submittedName>
        <fullName evidence="3">SUMF1/EgtB/PvdO family nonheme iron enzyme</fullName>
    </submittedName>
</protein>
<reference evidence="3 4" key="1">
    <citation type="submission" date="2023-02" db="EMBL/GenBank/DDBJ databases">
        <title>Devosia algicola sp. nov., isolated from the phycosphere of marine algae.</title>
        <authorList>
            <person name="Kim J.M."/>
            <person name="Lee J.K."/>
            <person name="Choi B.J."/>
            <person name="Bayburt H."/>
            <person name="Jeon C.O."/>
        </authorList>
    </citation>
    <scope>NUCLEOTIDE SEQUENCE [LARGE SCALE GENOMIC DNA]</scope>
    <source>
        <strain evidence="3 4">G20-9</strain>
    </source>
</reference>
<evidence type="ECO:0000313" key="3">
    <source>
        <dbReference type="EMBL" id="WDR03135.1"/>
    </source>
</evidence>
<dbReference type="PANTHER" id="PTHR23150:SF19">
    <property type="entry name" value="FORMYLGLYCINE-GENERATING ENZYME"/>
    <property type="match status" value="1"/>
</dbReference>
<keyword evidence="1" id="KW-1133">Transmembrane helix</keyword>
<evidence type="ECO:0000259" key="2">
    <source>
        <dbReference type="Pfam" id="PF03781"/>
    </source>
</evidence>
<evidence type="ECO:0000313" key="4">
    <source>
        <dbReference type="Proteomes" id="UP001220530"/>
    </source>
</evidence>
<dbReference type="SUPFAM" id="SSF56436">
    <property type="entry name" value="C-type lectin-like"/>
    <property type="match status" value="1"/>
</dbReference>
<dbReference type="PANTHER" id="PTHR23150">
    <property type="entry name" value="SULFATASE MODIFYING FACTOR 1, 2"/>
    <property type="match status" value="1"/>
</dbReference>
<gene>
    <name evidence="3" type="ORF">PSQ19_02770</name>
</gene>
<keyword evidence="1" id="KW-0472">Membrane</keyword>
<dbReference type="Gene3D" id="3.90.1580.10">
    <property type="entry name" value="paralog of FGE (formylglycine-generating enzyme)"/>
    <property type="match status" value="1"/>
</dbReference>
<feature type="transmembrane region" description="Helical" evidence="1">
    <location>
        <begin position="7"/>
        <end position="31"/>
    </location>
</feature>
<accession>A0ABY7YQG4</accession>
<dbReference type="InterPro" id="IPR051043">
    <property type="entry name" value="Sulfatase_Mod_Factor_Kinase"/>
</dbReference>